<dbReference type="Proteomes" id="UP001501521">
    <property type="component" value="Unassembled WGS sequence"/>
</dbReference>
<evidence type="ECO:0000313" key="1">
    <source>
        <dbReference type="EMBL" id="GAA4896797.1"/>
    </source>
</evidence>
<proteinExistence type="predicted"/>
<dbReference type="InterPro" id="IPR004260">
    <property type="entry name" value="Pyr-dimer_DNA_glycosylase"/>
</dbReference>
<dbReference type="EMBL" id="BAABLV010000020">
    <property type="protein sequence ID" value="GAA4896797.1"/>
    <property type="molecule type" value="Genomic_DNA"/>
</dbReference>
<name>A0ABP9F8X1_9ACTN</name>
<protein>
    <submittedName>
        <fullName evidence="1">Pyrimidine dimer DNA glycosylase/endonuclease V</fullName>
    </submittedName>
</protein>
<dbReference type="RefSeq" id="WP_345580812.1">
    <property type="nucleotide sequence ID" value="NZ_BAABLV010000020.1"/>
</dbReference>
<evidence type="ECO:0000313" key="2">
    <source>
        <dbReference type="Proteomes" id="UP001501521"/>
    </source>
</evidence>
<sequence>MRLWSLDPSLLDRQGLTAAWREALLAQKVLAGGTRGYVHHPQLVRFRATAAPLSSMAVFLDGIADAAAARGYAFDRSRILDVPRTAELIDVSEGQVAFEWAHLMAKLAVRSPELRVRLTGAQPTVHRLFRVVRGGVAGWERAAGSPTAR</sequence>
<organism evidence="1 2">
    <name type="scientific">Tessaracoccus lubricantis</name>
    <dbReference type="NCBI Taxonomy" id="545543"/>
    <lineage>
        <taxon>Bacteria</taxon>
        <taxon>Bacillati</taxon>
        <taxon>Actinomycetota</taxon>
        <taxon>Actinomycetes</taxon>
        <taxon>Propionibacteriales</taxon>
        <taxon>Propionibacteriaceae</taxon>
        <taxon>Tessaracoccus</taxon>
    </lineage>
</organism>
<reference evidence="2" key="1">
    <citation type="journal article" date="2019" name="Int. J. Syst. Evol. Microbiol.">
        <title>The Global Catalogue of Microorganisms (GCM) 10K type strain sequencing project: providing services to taxonomists for standard genome sequencing and annotation.</title>
        <authorList>
            <consortium name="The Broad Institute Genomics Platform"/>
            <consortium name="The Broad Institute Genome Sequencing Center for Infectious Disease"/>
            <person name="Wu L."/>
            <person name="Ma J."/>
        </authorList>
    </citation>
    <scope>NUCLEOTIDE SEQUENCE [LARGE SCALE GENOMIC DNA]</scope>
    <source>
        <strain evidence="2">JCM 19125</strain>
    </source>
</reference>
<accession>A0ABP9F8X1</accession>
<comment type="caution">
    <text evidence="1">The sequence shown here is derived from an EMBL/GenBank/DDBJ whole genome shotgun (WGS) entry which is preliminary data.</text>
</comment>
<gene>
    <name evidence="1" type="ORF">GCM10025789_13300</name>
</gene>
<dbReference type="Pfam" id="PF03013">
    <property type="entry name" value="Pyr_excise"/>
    <property type="match status" value="1"/>
</dbReference>
<keyword evidence="2" id="KW-1185">Reference proteome</keyword>